<sequence>MPGASMAFLQTAGREKLSEGRNNQYRMAKSARVELTGRLSKEGLSCHRHARSPDTRPAAAWLEEGSRLARVSGRAPRGLRPEHAPRAAWACSSPLAGRALVGSEEEKEEEEEEEEKKEDLDLHAETQNSARMT</sequence>
<feature type="region of interest" description="Disordered" evidence="1">
    <location>
        <begin position="1"/>
        <end position="24"/>
    </location>
</feature>
<feature type="region of interest" description="Disordered" evidence="1">
    <location>
        <begin position="72"/>
        <end position="133"/>
    </location>
</feature>
<reference evidence="2" key="1">
    <citation type="submission" date="2023-10" db="EMBL/GenBank/DDBJ databases">
        <authorList>
            <person name="Chen Y."/>
            <person name="Shah S."/>
            <person name="Dougan E. K."/>
            <person name="Thang M."/>
            <person name="Chan C."/>
        </authorList>
    </citation>
    <scope>NUCLEOTIDE SEQUENCE [LARGE SCALE GENOMIC DNA]</scope>
</reference>
<protein>
    <submittedName>
        <fullName evidence="2">Uncharacterized protein</fullName>
    </submittedName>
</protein>
<comment type="caution">
    <text evidence="2">The sequence shown here is derived from an EMBL/GenBank/DDBJ whole genome shotgun (WGS) entry which is preliminary data.</text>
</comment>
<evidence type="ECO:0000256" key="1">
    <source>
        <dbReference type="SAM" id="MobiDB-lite"/>
    </source>
</evidence>
<name>A0ABN9Q1K4_9DINO</name>
<evidence type="ECO:0000313" key="2">
    <source>
        <dbReference type="EMBL" id="CAK0796976.1"/>
    </source>
</evidence>
<accession>A0ABN9Q1K4</accession>
<evidence type="ECO:0000313" key="3">
    <source>
        <dbReference type="Proteomes" id="UP001189429"/>
    </source>
</evidence>
<keyword evidence="3" id="KW-1185">Reference proteome</keyword>
<gene>
    <name evidence="2" type="ORF">PCOR1329_LOCUS6188</name>
</gene>
<feature type="compositionally biased region" description="Acidic residues" evidence="1">
    <location>
        <begin position="103"/>
        <end position="116"/>
    </location>
</feature>
<dbReference type="Proteomes" id="UP001189429">
    <property type="component" value="Unassembled WGS sequence"/>
</dbReference>
<dbReference type="EMBL" id="CAUYUJ010001656">
    <property type="protein sequence ID" value="CAK0796976.1"/>
    <property type="molecule type" value="Genomic_DNA"/>
</dbReference>
<organism evidence="2 3">
    <name type="scientific">Prorocentrum cordatum</name>
    <dbReference type="NCBI Taxonomy" id="2364126"/>
    <lineage>
        <taxon>Eukaryota</taxon>
        <taxon>Sar</taxon>
        <taxon>Alveolata</taxon>
        <taxon>Dinophyceae</taxon>
        <taxon>Prorocentrales</taxon>
        <taxon>Prorocentraceae</taxon>
        <taxon>Prorocentrum</taxon>
    </lineage>
</organism>
<proteinExistence type="predicted"/>